<accession>A0A0V1DTT4</accession>
<dbReference type="Proteomes" id="UP000055024">
    <property type="component" value="Unassembled WGS sequence"/>
</dbReference>
<proteinExistence type="predicted"/>
<comment type="caution">
    <text evidence="1">The sequence shown here is derived from an EMBL/GenBank/DDBJ whole genome shotgun (WGS) entry which is preliminary data.</text>
</comment>
<reference evidence="1 2" key="1">
    <citation type="submission" date="2015-01" db="EMBL/GenBank/DDBJ databases">
        <title>Evolution of Trichinella species and genotypes.</title>
        <authorList>
            <person name="Korhonen P.K."/>
            <person name="Edoardo P."/>
            <person name="Giuseppe L.R."/>
            <person name="Gasser R.B."/>
        </authorList>
    </citation>
    <scope>NUCLEOTIDE SEQUENCE [LARGE SCALE GENOMIC DNA]</scope>
    <source>
        <strain evidence="1">ISS1029</strain>
    </source>
</reference>
<protein>
    <submittedName>
        <fullName evidence="1">Uncharacterized protein</fullName>
    </submittedName>
</protein>
<name>A0A0V1DTT4_9BILA</name>
<keyword evidence="2" id="KW-1185">Reference proteome</keyword>
<evidence type="ECO:0000313" key="2">
    <source>
        <dbReference type="Proteomes" id="UP000055024"/>
    </source>
</evidence>
<evidence type="ECO:0000313" key="1">
    <source>
        <dbReference type="EMBL" id="KRY64983.1"/>
    </source>
</evidence>
<gene>
    <name evidence="1" type="ORF">T11_10074</name>
</gene>
<dbReference type="AlphaFoldDB" id="A0A0V1DTT4"/>
<organism evidence="1 2">
    <name type="scientific">Trichinella zimbabwensis</name>
    <dbReference type="NCBI Taxonomy" id="268475"/>
    <lineage>
        <taxon>Eukaryota</taxon>
        <taxon>Metazoa</taxon>
        <taxon>Ecdysozoa</taxon>
        <taxon>Nematoda</taxon>
        <taxon>Enoplea</taxon>
        <taxon>Dorylaimia</taxon>
        <taxon>Trichinellida</taxon>
        <taxon>Trichinellidae</taxon>
        <taxon>Trichinella</taxon>
    </lineage>
</organism>
<sequence>MGLQSPSAPSVLHLALALGSPGSVQWLLSASASWHQQ</sequence>
<dbReference type="EMBL" id="JYDP01007643">
    <property type="protein sequence ID" value="KRY64983.1"/>
    <property type="molecule type" value="Genomic_DNA"/>
</dbReference>